<evidence type="ECO:0000256" key="1">
    <source>
        <dbReference type="ARBA" id="ARBA00007430"/>
    </source>
</evidence>
<dbReference type="SUPFAM" id="SSF51735">
    <property type="entry name" value="NAD(P)-binding Rossmann-fold domains"/>
    <property type="match status" value="1"/>
</dbReference>
<comment type="similarity">
    <text evidence="1">Belongs to the polysaccharide synthase family.</text>
</comment>
<dbReference type="Pfam" id="PF02719">
    <property type="entry name" value="Polysacc_synt_2"/>
    <property type="match status" value="1"/>
</dbReference>
<dbReference type="InterPro" id="IPR003869">
    <property type="entry name" value="Polysac_CapD-like"/>
</dbReference>
<name>A0A1J5T1S1_9ARCH</name>
<dbReference type="InterPro" id="IPR051203">
    <property type="entry name" value="Polysaccharide_Synthase-Rel"/>
</dbReference>
<evidence type="ECO:0000313" key="3">
    <source>
        <dbReference type="EMBL" id="OIR10205.1"/>
    </source>
</evidence>
<organism evidence="3 4">
    <name type="scientific">Marine Group III euryarchaeote CG-Epi6</name>
    <dbReference type="NCBI Taxonomy" id="1889000"/>
    <lineage>
        <taxon>Archaea</taxon>
        <taxon>Methanobacteriati</taxon>
        <taxon>Thermoplasmatota</taxon>
        <taxon>Thermoplasmata</taxon>
        <taxon>Candidatus Thermoprofundales</taxon>
    </lineage>
</organism>
<accession>A0A1J5T1S1</accession>
<dbReference type="CDD" id="cd05237">
    <property type="entry name" value="UDP_invert_4-6DH_SDR_e"/>
    <property type="match status" value="1"/>
</dbReference>
<evidence type="ECO:0000259" key="2">
    <source>
        <dbReference type="Pfam" id="PF02719"/>
    </source>
</evidence>
<proteinExistence type="inferred from homology"/>
<dbReference type="AlphaFoldDB" id="A0A1J5T1S1"/>
<reference evidence="3 4" key="1">
    <citation type="submission" date="2016-08" db="EMBL/GenBank/DDBJ databases">
        <title>New Insights into Marine Group III Euryarchaeota, from dark to light.</title>
        <authorList>
            <person name="Haro-Moreno J.M."/>
            <person name="Rodriguez-Valera F."/>
            <person name="Lopez-Garcia P."/>
            <person name="Moreira D."/>
            <person name="Martin-Cuadrado A.B."/>
        </authorList>
    </citation>
    <scope>NUCLEOTIDE SEQUENCE [LARGE SCALE GENOMIC DNA]</scope>
    <source>
        <strain evidence="3">CG-Epi6</strain>
    </source>
</reference>
<sequence length="332" mass="37610">MYKNKNIAVTGGTGSIGSALVKKLILSDPRSIRILSNDENGLFELSQELSNYACLRFLYADVRDYDRINIAFQDVDFVFHAAAMKHVPICEYNPFEAHQTNVIGTENVIRASLSNNVSKVVTISTDKAVNPSTTMGATKLLAERLTIDGNNYKGKKSCHFSCVRFGNVLASRGSVFPIFKKQIESGQELSVTDKDMTRFFMSIDEAVSLVVKAAEIMKGSELFILKSQASVKIMDLARVLIKYFSNDRKILIKEIGKRPNEKLYEQLLHKEEKDRAIENKDMFIILPESPSRKDMDYYSADLLSKESAYRSDEMSFLTEKEIFQVLKKYDLL</sequence>
<dbReference type="Gene3D" id="3.40.50.720">
    <property type="entry name" value="NAD(P)-binding Rossmann-like Domain"/>
    <property type="match status" value="1"/>
</dbReference>
<protein>
    <recommendedName>
        <fullName evidence="2">Polysaccharide biosynthesis protein CapD-like domain-containing protein</fullName>
    </recommendedName>
</protein>
<comment type="caution">
    <text evidence="3">The sequence shown here is derived from an EMBL/GenBank/DDBJ whole genome shotgun (WGS) entry which is preliminary data.</text>
</comment>
<gene>
    <name evidence="3" type="ORF">BEU03_01065</name>
</gene>
<dbReference type="Proteomes" id="UP000183403">
    <property type="component" value="Unassembled WGS sequence"/>
</dbReference>
<dbReference type="InterPro" id="IPR036291">
    <property type="entry name" value="NAD(P)-bd_dom_sf"/>
</dbReference>
<feature type="domain" description="Polysaccharide biosynthesis protein CapD-like" evidence="2">
    <location>
        <begin position="7"/>
        <end position="285"/>
    </location>
</feature>
<dbReference type="PANTHER" id="PTHR43318">
    <property type="entry name" value="UDP-N-ACETYLGLUCOSAMINE 4,6-DEHYDRATASE"/>
    <property type="match status" value="1"/>
</dbReference>
<dbReference type="EMBL" id="MIYV01000023">
    <property type="protein sequence ID" value="OIR10205.1"/>
    <property type="molecule type" value="Genomic_DNA"/>
</dbReference>
<evidence type="ECO:0000313" key="4">
    <source>
        <dbReference type="Proteomes" id="UP000183403"/>
    </source>
</evidence>
<dbReference type="PANTHER" id="PTHR43318:SF2">
    <property type="entry name" value="UDP-N-ACETYLGLUCOSAMINE 4,6-DEHYDRATASE (INVERTING)"/>
    <property type="match status" value="1"/>
</dbReference>